<dbReference type="Proteomes" id="UP000257109">
    <property type="component" value="Unassembled WGS sequence"/>
</dbReference>
<evidence type="ECO:0000313" key="3">
    <source>
        <dbReference type="EMBL" id="RDX69519.1"/>
    </source>
</evidence>
<feature type="domain" description="Transposase (putative) gypsy type" evidence="2">
    <location>
        <begin position="71"/>
        <end position="126"/>
    </location>
</feature>
<evidence type="ECO:0000313" key="4">
    <source>
        <dbReference type="Proteomes" id="UP000257109"/>
    </source>
</evidence>
<dbReference type="EMBL" id="QJKJ01012077">
    <property type="protein sequence ID" value="RDX69519.1"/>
    <property type="molecule type" value="Genomic_DNA"/>
</dbReference>
<organism evidence="3 4">
    <name type="scientific">Mucuna pruriens</name>
    <name type="common">Velvet bean</name>
    <name type="synonym">Dolichos pruriens</name>
    <dbReference type="NCBI Taxonomy" id="157652"/>
    <lineage>
        <taxon>Eukaryota</taxon>
        <taxon>Viridiplantae</taxon>
        <taxon>Streptophyta</taxon>
        <taxon>Embryophyta</taxon>
        <taxon>Tracheophyta</taxon>
        <taxon>Spermatophyta</taxon>
        <taxon>Magnoliopsida</taxon>
        <taxon>eudicotyledons</taxon>
        <taxon>Gunneridae</taxon>
        <taxon>Pentapetalae</taxon>
        <taxon>rosids</taxon>
        <taxon>fabids</taxon>
        <taxon>Fabales</taxon>
        <taxon>Fabaceae</taxon>
        <taxon>Papilionoideae</taxon>
        <taxon>50 kb inversion clade</taxon>
        <taxon>NPAAA clade</taxon>
        <taxon>indigoferoid/millettioid clade</taxon>
        <taxon>Phaseoleae</taxon>
        <taxon>Mucuna</taxon>
    </lineage>
</organism>
<dbReference type="Pfam" id="PF04195">
    <property type="entry name" value="Transposase_28"/>
    <property type="match status" value="1"/>
</dbReference>
<comment type="caution">
    <text evidence="3">The sequence shown here is derived from an EMBL/GenBank/DDBJ whole genome shotgun (WGS) entry which is preliminary data.</text>
</comment>
<keyword evidence="4" id="KW-1185">Reference proteome</keyword>
<feature type="compositionally biased region" description="Basic residues" evidence="1">
    <location>
        <begin position="1"/>
        <end position="10"/>
    </location>
</feature>
<accession>A0A371EU93</accession>
<gene>
    <name evidence="3" type="ORF">CR513_51357</name>
</gene>
<feature type="compositionally biased region" description="Low complexity" evidence="1">
    <location>
        <begin position="14"/>
        <end position="26"/>
    </location>
</feature>
<feature type="region of interest" description="Disordered" evidence="1">
    <location>
        <begin position="1"/>
        <end position="26"/>
    </location>
</feature>
<feature type="non-terminal residue" evidence="3">
    <location>
        <position position="1"/>
    </location>
</feature>
<proteinExistence type="predicted"/>
<name>A0A371EU93_MUCPR</name>
<evidence type="ECO:0000256" key="1">
    <source>
        <dbReference type="SAM" id="MobiDB-lite"/>
    </source>
</evidence>
<dbReference type="InterPro" id="IPR007321">
    <property type="entry name" value="Transposase_28"/>
</dbReference>
<protein>
    <recommendedName>
        <fullName evidence="2">Transposase (putative) gypsy type domain-containing protein</fullName>
    </recommendedName>
</protein>
<reference evidence="3" key="1">
    <citation type="submission" date="2018-05" db="EMBL/GenBank/DDBJ databases">
        <title>Draft genome of Mucuna pruriens seed.</title>
        <authorList>
            <person name="Nnadi N.E."/>
            <person name="Vos R."/>
            <person name="Hasami M.H."/>
            <person name="Devisetty U.K."/>
            <person name="Aguiy J.C."/>
        </authorList>
    </citation>
    <scope>NUCLEOTIDE SEQUENCE [LARGE SCALE GENOMIC DNA]</scope>
    <source>
        <strain evidence="3">JCA_2017</strain>
    </source>
</reference>
<sequence length="128" mass="14136">MAGPSSKRKSPIPVSTSFKSSQFSSSSFTSVESVPLVAMPESMVPIQAHPHVEEHYKEWVSKDACSCLQRLGISLPFDFFFIDVLRTLGIAPSQLHPNSLAILQAFKIVCRALSVVPTTPFLFNFYTT</sequence>
<evidence type="ECO:0000259" key="2">
    <source>
        <dbReference type="Pfam" id="PF04195"/>
    </source>
</evidence>
<dbReference type="AlphaFoldDB" id="A0A371EU93"/>